<feature type="non-terminal residue" evidence="3">
    <location>
        <position position="1"/>
    </location>
</feature>
<evidence type="ECO:0000313" key="5">
    <source>
        <dbReference type="Proteomes" id="UP000681720"/>
    </source>
</evidence>
<feature type="transmembrane region" description="Helical" evidence="2">
    <location>
        <begin position="66"/>
        <end position="88"/>
    </location>
</feature>
<keyword evidence="2" id="KW-0812">Transmembrane</keyword>
<feature type="transmembrane region" description="Helical" evidence="2">
    <location>
        <begin position="108"/>
        <end position="127"/>
    </location>
</feature>
<accession>A0A8S3H046</accession>
<keyword evidence="2" id="KW-1133">Transmembrane helix</keyword>
<evidence type="ECO:0000256" key="2">
    <source>
        <dbReference type="SAM" id="Phobius"/>
    </source>
</evidence>
<evidence type="ECO:0000313" key="4">
    <source>
        <dbReference type="EMBL" id="CAF5219250.1"/>
    </source>
</evidence>
<feature type="region of interest" description="Disordered" evidence="1">
    <location>
        <begin position="1"/>
        <end position="28"/>
    </location>
</feature>
<dbReference type="Proteomes" id="UP000676336">
    <property type="component" value="Unassembled WGS sequence"/>
</dbReference>
<keyword evidence="2" id="KW-0472">Membrane</keyword>
<evidence type="ECO:0000313" key="3">
    <source>
        <dbReference type="EMBL" id="CAF5174029.1"/>
    </source>
</evidence>
<dbReference type="EMBL" id="CAJOBI010347959">
    <property type="protein sequence ID" value="CAF5219250.1"/>
    <property type="molecule type" value="Genomic_DNA"/>
</dbReference>
<name>A0A8S3H046_9BILA</name>
<sequence length="130" mass="13660">IDMSSVPRRSFAPSRPFGVRSDRTPVPRPYYGARPRVRPVVSPGIGGSSGAMAGALGALGGTLGCLLCLAAIGALGLFACVIALAAYAKQFLTQYKKIEDISGGLVQAQIGLSLLFVSLFYTIICRIQRN</sequence>
<proteinExistence type="predicted"/>
<organism evidence="3 5">
    <name type="scientific">Rotaria magnacalcarata</name>
    <dbReference type="NCBI Taxonomy" id="392030"/>
    <lineage>
        <taxon>Eukaryota</taxon>
        <taxon>Metazoa</taxon>
        <taxon>Spiralia</taxon>
        <taxon>Gnathifera</taxon>
        <taxon>Rotifera</taxon>
        <taxon>Eurotatoria</taxon>
        <taxon>Bdelloidea</taxon>
        <taxon>Philodinida</taxon>
        <taxon>Philodinidae</taxon>
        <taxon>Rotaria</taxon>
    </lineage>
</organism>
<gene>
    <name evidence="3" type="ORF">GIL414_LOCUS67087</name>
    <name evidence="4" type="ORF">SMN809_LOCUS81337</name>
</gene>
<dbReference type="EMBL" id="CAJOBJ010325073">
    <property type="protein sequence ID" value="CAF5174029.1"/>
    <property type="molecule type" value="Genomic_DNA"/>
</dbReference>
<evidence type="ECO:0000256" key="1">
    <source>
        <dbReference type="SAM" id="MobiDB-lite"/>
    </source>
</evidence>
<comment type="caution">
    <text evidence="3">The sequence shown here is derived from an EMBL/GenBank/DDBJ whole genome shotgun (WGS) entry which is preliminary data.</text>
</comment>
<reference evidence="3" key="1">
    <citation type="submission" date="2021-02" db="EMBL/GenBank/DDBJ databases">
        <authorList>
            <person name="Nowell W R."/>
        </authorList>
    </citation>
    <scope>NUCLEOTIDE SEQUENCE</scope>
</reference>
<dbReference type="Proteomes" id="UP000681720">
    <property type="component" value="Unassembled WGS sequence"/>
</dbReference>
<dbReference type="AlphaFoldDB" id="A0A8S3H046"/>
<protein>
    <submittedName>
        <fullName evidence="3">Uncharacterized protein</fullName>
    </submittedName>
</protein>